<organism evidence="2 3">
    <name type="scientific">Candidatus Blackburnbacteria bacterium RIFCSPHIGHO2_01_FULL_43_15b</name>
    <dbReference type="NCBI Taxonomy" id="1797513"/>
    <lineage>
        <taxon>Bacteria</taxon>
        <taxon>Candidatus Blackburniibacteriota</taxon>
    </lineage>
</organism>
<dbReference type="Proteomes" id="UP000177967">
    <property type="component" value="Unassembled WGS sequence"/>
</dbReference>
<evidence type="ECO:0000313" key="3">
    <source>
        <dbReference type="Proteomes" id="UP000177967"/>
    </source>
</evidence>
<proteinExistence type="predicted"/>
<dbReference type="AlphaFoldDB" id="A0A1G1UYD2"/>
<evidence type="ECO:0000256" key="1">
    <source>
        <dbReference type="SAM" id="Coils"/>
    </source>
</evidence>
<gene>
    <name evidence="2" type="ORF">A2782_03830</name>
</gene>
<name>A0A1G1UYD2_9BACT</name>
<evidence type="ECO:0000313" key="2">
    <source>
        <dbReference type="EMBL" id="OGY08116.1"/>
    </source>
</evidence>
<comment type="caution">
    <text evidence="2">The sequence shown here is derived from an EMBL/GenBank/DDBJ whole genome shotgun (WGS) entry which is preliminary data.</text>
</comment>
<sequence>MAEILFPYTPEINRPTSWFEQSQLELERISEKEVLGQAAGPDFLRRGEILEDRERMGANARRAGAFALADERLMGVLAGLRETSRPLDYVTELTRGDKLAHEAESDLWSERRFRNNPDFSRQIYQGMVEIYIANALEDIRDSIRGEAPPPQEEWVWDMREAASAPEPARPEPRDEGAERVREAQLAAAEAQRQAAEELRRLTQQQAETERARAAAEAARAAGVGEHDPYNEERFIVWNDPEDERVDRPRAFSRRWARSHGLPDALLSGAGRGAVMRRVHSNEVLSGYAETGNNPIVNKALEPVIASSKEDGFTEAAAAGLLPLLHLDRVMRGSRLEYVAQALETNGPTPDGVARWLRIDSETRRCLALLLRLQGYQIAAEPGVHDVIEGLGHNNILVGTRHKFSDVRRVEGYNGQPINDKERNADLKRDELHKYLEAVQRAVNTDPGVVRVAYTIFRYFGFPHENSKFLDLYNKYLYDERNPNGDLKPEKRDTEGNLIEAGDLTPFIDKIKDPVSGRMLTEVAAQDGMIAFANALEAPDPLDPTGTEAQRIRRDWEDLKLVLDVMDSVAGARTGQGPSGANVDYGRRLEIIQKAFERDAGVAQVKRKISQEAVKRIVDPSRIKRTDQVAKVSSIQRETQGAREILHQATAPVRGIKSFDSWVRRVTGQPPRKDEQ</sequence>
<keyword evidence="1" id="KW-0175">Coiled coil</keyword>
<dbReference type="EMBL" id="MHBW01000031">
    <property type="protein sequence ID" value="OGY08116.1"/>
    <property type="molecule type" value="Genomic_DNA"/>
</dbReference>
<protein>
    <submittedName>
        <fullName evidence="2">Uncharacterized protein</fullName>
    </submittedName>
</protein>
<accession>A0A1G1UYD2</accession>
<feature type="coiled-coil region" evidence="1">
    <location>
        <begin position="173"/>
        <end position="221"/>
    </location>
</feature>
<reference evidence="2 3" key="1">
    <citation type="journal article" date="2016" name="Nat. Commun.">
        <title>Thousands of microbial genomes shed light on interconnected biogeochemical processes in an aquifer system.</title>
        <authorList>
            <person name="Anantharaman K."/>
            <person name="Brown C.T."/>
            <person name="Hug L.A."/>
            <person name="Sharon I."/>
            <person name="Castelle C.J."/>
            <person name="Probst A.J."/>
            <person name="Thomas B.C."/>
            <person name="Singh A."/>
            <person name="Wilkins M.J."/>
            <person name="Karaoz U."/>
            <person name="Brodie E.L."/>
            <person name="Williams K.H."/>
            <person name="Hubbard S.S."/>
            <person name="Banfield J.F."/>
        </authorList>
    </citation>
    <scope>NUCLEOTIDE SEQUENCE [LARGE SCALE GENOMIC DNA]</scope>
</reference>